<dbReference type="RefSeq" id="WP_013496342.1">
    <property type="nucleotide sequence ID" value="NC_014831.1"/>
</dbReference>
<gene>
    <name evidence="2" type="ordered locus">Tmar_1959</name>
</gene>
<protein>
    <submittedName>
        <fullName evidence="2">Uncharacterized protein</fullName>
    </submittedName>
</protein>
<keyword evidence="1" id="KW-0472">Membrane</keyword>
<feature type="transmembrane region" description="Helical" evidence="1">
    <location>
        <begin position="48"/>
        <end position="69"/>
    </location>
</feature>
<dbReference type="KEGG" id="tmr:Tmar_1959"/>
<keyword evidence="1" id="KW-0812">Transmembrane</keyword>
<evidence type="ECO:0000313" key="2">
    <source>
        <dbReference type="EMBL" id="ADU52042.1"/>
    </source>
</evidence>
<evidence type="ECO:0000256" key="1">
    <source>
        <dbReference type="SAM" id="Phobius"/>
    </source>
</evidence>
<reference evidence="2 3" key="1">
    <citation type="journal article" date="2010" name="Stand. Genomic Sci.">
        <title>Complete genome sequence of Thermaerobacter marianensis type strain (7p75a).</title>
        <authorList>
            <person name="Han C."/>
            <person name="Gu W."/>
            <person name="Zhang X."/>
            <person name="Lapidus A."/>
            <person name="Nolan M."/>
            <person name="Copeland A."/>
            <person name="Lucas S."/>
            <person name="Del Rio T.G."/>
            <person name="Tice H."/>
            <person name="Cheng J.F."/>
            <person name="Tapia R."/>
            <person name="Goodwin L."/>
            <person name="Pitluck S."/>
            <person name="Pagani I."/>
            <person name="Ivanova N."/>
            <person name="Mavromatis K."/>
            <person name="Mikhailova N."/>
            <person name="Pati A."/>
            <person name="Chen A."/>
            <person name="Palaniappan K."/>
            <person name="Land M."/>
            <person name="Hauser L."/>
            <person name="Chang Y.J."/>
            <person name="Jeffries C.D."/>
            <person name="Schneider S."/>
            <person name="Rohde M."/>
            <person name="Goker M."/>
            <person name="Pukall R."/>
            <person name="Woyke T."/>
            <person name="Bristow J."/>
            <person name="Eisen J.A."/>
            <person name="Markowitz V."/>
            <person name="Hugenholtz P."/>
            <person name="Kyrpides N.C."/>
            <person name="Klenk H.P."/>
            <person name="Detter J.C."/>
        </authorList>
    </citation>
    <scope>NUCLEOTIDE SEQUENCE [LARGE SCALE GENOMIC DNA]</scope>
    <source>
        <strain evidence="3">ATCC 700841 / DSM 12885 / JCM 10246 / 7p75a</strain>
    </source>
</reference>
<evidence type="ECO:0000313" key="3">
    <source>
        <dbReference type="Proteomes" id="UP000008915"/>
    </source>
</evidence>
<proteinExistence type="predicted"/>
<keyword evidence="1" id="KW-1133">Transmembrane helix</keyword>
<keyword evidence="3" id="KW-1185">Reference proteome</keyword>
<accession>E6SJ18</accession>
<dbReference type="AlphaFoldDB" id="E6SJ18"/>
<organism evidence="2 3">
    <name type="scientific">Thermaerobacter marianensis (strain ATCC 700841 / DSM 12885 / JCM 10246 / 7p75a)</name>
    <dbReference type="NCBI Taxonomy" id="644966"/>
    <lineage>
        <taxon>Bacteria</taxon>
        <taxon>Bacillati</taxon>
        <taxon>Bacillota</taxon>
        <taxon>Clostridia</taxon>
        <taxon>Eubacteriales</taxon>
        <taxon>Clostridiales Family XVII. Incertae Sedis</taxon>
        <taxon>Thermaerobacter</taxon>
    </lineage>
</organism>
<name>E6SJ18_THEM7</name>
<dbReference type="EMBL" id="CP002344">
    <property type="protein sequence ID" value="ADU52042.1"/>
    <property type="molecule type" value="Genomic_DNA"/>
</dbReference>
<sequence length="90" mass="10278">MTLRQRLLMPLAVMLALVQWAVLGLVVRLQLALAFVLLKPLLVRDRIGWGYLALALALVVLDVALYLRLPDRLTDSRKLARRLLRLPDRP</sequence>
<dbReference type="Proteomes" id="UP000008915">
    <property type="component" value="Chromosome"/>
</dbReference>
<dbReference type="HOGENOM" id="CLU_2496883_0_0_9"/>
<reference evidence="3" key="2">
    <citation type="journal article" date="2010" name="Stand. Genomic Sci.">
        <title>Complete genome sequence of Thermaerobacter marianensis type strain (7p75aT).</title>
        <authorList>
            <person name="Han C."/>
            <person name="Gu W."/>
            <person name="Zhang X."/>
            <person name="Lapidus A."/>
            <person name="Nolan M."/>
            <person name="Copeland A."/>
            <person name="Lucas S."/>
            <person name="Glavina Del Rio T."/>
            <person name="Tice H."/>
            <person name="Cheng J."/>
            <person name="Tapia R."/>
            <person name="Goodwin L."/>
            <person name="Pitluck S."/>
            <person name="Pagani I."/>
            <person name="Ivanova N."/>
            <person name="Mavromatis K."/>
            <person name="Mikhailova N."/>
            <person name="Pati A."/>
            <person name="Chen A."/>
            <person name="Palaniappan K."/>
            <person name="Land M."/>
            <person name="Hauser L."/>
            <person name="Chang Y."/>
            <person name="Jeffries C."/>
            <person name="Schneider S."/>
            <person name="Rohde M."/>
            <person name="Goker M."/>
            <person name="Pukall R."/>
            <person name="Woyke T."/>
            <person name="Bristow J."/>
            <person name="Eisen J."/>
            <person name="Markowitz V."/>
            <person name="Hugenholtz P."/>
            <person name="Kyrpides N."/>
            <person name="Klenk H."/>
            <person name="Detter J."/>
        </authorList>
    </citation>
    <scope>NUCLEOTIDE SEQUENCE [LARGE SCALE GENOMIC DNA]</scope>
    <source>
        <strain evidence="3">ATCC 700841 / DSM 12885 / JCM 10246 / 7p75a</strain>
    </source>
</reference>